<dbReference type="GO" id="GO:0022900">
    <property type="term" value="P:electron transport chain"/>
    <property type="evidence" value="ECO:0007669"/>
    <property type="project" value="InterPro"/>
</dbReference>
<name>A0A7C2P3Y0_9PLAN</name>
<dbReference type="SUPFAM" id="SSF47175">
    <property type="entry name" value="Cytochromes"/>
    <property type="match status" value="1"/>
</dbReference>
<dbReference type="EMBL" id="DSOK01000296">
    <property type="protein sequence ID" value="HEN15893.1"/>
    <property type="molecule type" value="Genomic_DNA"/>
</dbReference>
<evidence type="ECO:0000256" key="1">
    <source>
        <dbReference type="SAM" id="SignalP"/>
    </source>
</evidence>
<evidence type="ECO:0008006" key="3">
    <source>
        <dbReference type="Google" id="ProtNLM"/>
    </source>
</evidence>
<dbReference type="GO" id="GO:0009055">
    <property type="term" value="F:electron transfer activity"/>
    <property type="evidence" value="ECO:0007669"/>
    <property type="project" value="InterPro"/>
</dbReference>
<gene>
    <name evidence="2" type="ORF">ENQ76_10545</name>
</gene>
<sequence>MVRRLPLFAFVSILAVGLLSAGWFAQAAAQARAQEKAAKDADLRAFMRKKLDACSQILEGLTTENGPLAKAGADALTELSSAEKWRVSNDVVYKQFSEEFQRTAKKLADSAEKGNFDDVTLKWIDATLSCIECHKFVRGMRIAGGR</sequence>
<reference evidence="2" key="1">
    <citation type="journal article" date="2020" name="mSystems">
        <title>Genome- and Community-Level Interaction Insights into Carbon Utilization and Element Cycling Functions of Hydrothermarchaeota in Hydrothermal Sediment.</title>
        <authorList>
            <person name="Zhou Z."/>
            <person name="Liu Y."/>
            <person name="Xu W."/>
            <person name="Pan J."/>
            <person name="Luo Z.H."/>
            <person name="Li M."/>
        </authorList>
    </citation>
    <scope>NUCLEOTIDE SEQUENCE [LARGE SCALE GENOMIC DNA]</scope>
    <source>
        <strain evidence="2">SpSt-339</strain>
    </source>
</reference>
<dbReference type="InterPro" id="IPR010980">
    <property type="entry name" value="Cyt_c/b562"/>
</dbReference>
<feature type="signal peptide" evidence="1">
    <location>
        <begin position="1"/>
        <end position="27"/>
    </location>
</feature>
<organism evidence="2">
    <name type="scientific">Schlesneria paludicola</name>
    <dbReference type="NCBI Taxonomy" id="360056"/>
    <lineage>
        <taxon>Bacteria</taxon>
        <taxon>Pseudomonadati</taxon>
        <taxon>Planctomycetota</taxon>
        <taxon>Planctomycetia</taxon>
        <taxon>Planctomycetales</taxon>
        <taxon>Planctomycetaceae</taxon>
        <taxon>Schlesneria</taxon>
    </lineage>
</organism>
<dbReference type="AlphaFoldDB" id="A0A7C2P3Y0"/>
<dbReference type="GO" id="GO:0020037">
    <property type="term" value="F:heme binding"/>
    <property type="evidence" value="ECO:0007669"/>
    <property type="project" value="InterPro"/>
</dbReference>
<dbReference type="GO" id="GO:0005506">
    <property type="term" value="F:iron ion binding"/>
    <property type="evidence" value="ECO:0007669"/>
    <property type="project" value="InterPro"/>
</dbReference>
<feature type="chain" id="PRO_5027543670" description="Cytochrome C" evidence="1">
    <location>
        <begin position="28"/>
        <end position="146"/>
    </location>
</feature>
<comment type="caution">
    <text evidence="2">The sequence shown here is derived from an EMBL/GenBank/DDBJ whole genome shotgun (WGS) entry which is preliminary data.</text>
</comment>
<protein>
    <recommendedName>
        <fullName evidence="3">Cytochrome C</fullName>
    </recommendedName>
</protein>
<evidence type="ECO:0000313" key="2">
    <source>
        <dbReference type="EMBL" id="HEN15893.1"/>
    </source>
</evidence>
<keyword evidence="1" id="KW-0732">Signal</keyword>
<proteinExistence type="predicted"/>
<accession>A0A7C2P3Y0</accession>